<accession>A0A3L7K576</accession>
<keyword evidence="2" id="KW-1185">Reference proteome</keyword>
<protein>
    <submittedName>
        <fullName evidence="1">Uncharacterized protein</fullName>
    </submittedName>
</protein>
<dbReference type="Proteomes" id="UP000276770">
    <property type="component" value="Unassembled WGS sequence"/>
</dbReference>
<reference evidence="1 2" key="1">
    <citation type="submission" date="2018-10" db="EMBL/GenBank/DDBJ databases">
        <title>Falsibacillus sp. genome draft.</title>
        <authorList>
            <person name="Shi S."/>
        </authorList>
    </citation>
    <scope>NUCLEOTIDE SEQUENCE [LARGE SCALE GENOMIC DNA]</scope>
    <source>
        <strain evidence="1 2">GY 10110</strain>
    </source>
</reference>
<proteinExistence type="predicted"/>
<organism evidence="1 2">
    <name type="scientific">Falsibacillus albus</name>
    <dbReference type="NCBI Taxonomy" id="2478915"/>
    <lineage>
        <taxon>Bacteria</taxon>
        <taxon>Bacillati</taxon>
        <taxon>Bacillota</taxon>
        <taxon>Bacilli</taxon>
        <taxon>Bacillales</taxon>
        <taxon>Bacillaceae</taxon>
        <taxon>Falsibacillus</taxon>
    </lineage>
</organism>
<dbReference type="AlphaFoldDB" id="A0A3L7K576"/>
<gene>
    <name evidence="1" type="ORF">D9X91_03455</name>
</gene>
<comment type="caution">
    <text evidence="1">The sequence shown here is derived from an EMBL/GenBank/DDBJ whole genome shotgun (WGS) entry which is preliminary data.</text>
</comment>
<name>A0A3L7K576_9BACI</name>
<sequence length="65" mass="7289">MVTKAAVCCPARERWGENGHQSGRLMIESRALGVKTVIKEEFDNPKETSESNLPLTSQCFIPRKI</sequence>
<dbReference type="RefSeq" id="WP_121679171.1">
    <property type="nucleotide sequence ID" value="NZ_RCVZ01000002.1"/>
</dbReference>
<evidence type="ECO:0000313" key="1">
    <source>
        <dbReference type="EMBL" id="RLQ97221.1"/>
    </source>
</evidence>
<dbReference type="EMBL" id="RCVZ01000002">
    <property type="protein sequence ID" value="RLQ97221.1"/>
    <property type="molecule type" value="Genomic_DNA"/>
</dbReference>
<evidence type="ECO:0000313" key="2">
    <source>
        <dbReference type="Proteomes" id="UP000276770"/>
    </source>
</evidence>